<sequence>MPSALQDIARPSLDDLQARAGEAAGGMPGTDGRYGMPGAETPSFGDALRAPGLNLIGGAVADLDAAIAGTAPGTGLPGGGSPGHGNKAYQGMVESAMAAMTGGTGSDPFAVTSGRGAMSGSGELGLMQGALDTFSQSLVGPSVENDGDGQGGIELLKRAIAEAEAEARAKAPDTGDSSASGRASQPGQAGQATNSGNAGAAAVPGQAPSQATEGGKAAGEGGLLTEALNWMSYKLYNRPFFGIPGKLPIVFTGNVNEAEQLREVDDNIGSFGSNQPLGKVSKEADVPNLETALFKTFGKAKKKQEAEGQTTPPDAKQPIDETPDNPALRAWIYEHHKDQIDAMRAGRHGWDVDPADGASDAPPAGNLSLAETAALQRGMTNFLIGNPGDPGVRGGTGGGSVSFGVLPGDRGNIDYGPDAAGQWTGSARTEDPADALSGFGGSGLSIADAHGTADAAQSASSSASDDDSDSADTV</sequence>
<accession>A0ABY7M594</accession>
<protein>
    <submittedName>
        <fullName evidence="2">Uncharacterized protein</fullName>
    </submittedName>
</protein>
<feature type="compositionally biased region" description="Acidic residues" evidence="1">
    <location>
        <begin position="464"/>
        <end position="474"/>
    </location>
</feature>
<feature type="compositionally biased region" description="Low complexity" evidence="1">
    <location>
        <begin position="453"/>
        <end position="463"/>
    </location>
</feature>
<name>A0ABY7M594_9CHLR</name>
<dbReference type="RefSeq" id="WP_270056218.1">
    <property type="nucleotide sequence ID" value="NZ_CP115149.1"/>
</dbReference>
<organism evidence="2 3">
    <name type="scientific">Tepidiforma flava</name>
    <dbReference type="NCBI Taxonomy" id="3004094"/>
    <lineage>
        <taxon>Bacteria</taxon>
        <taxon>Bacillati</taxon>
        <taxon>Chloroflexota</taxon>
        <taxon>Tepidiformia</taxon>
        <taxon>Tepidiformales</taxon>
        <taxon>Tepidiformaceae</taxon>
        <taxon>Tepidiforma</taxon>
    </lineage>
</organism>
<gene>
    <name evidence="2" type="ORF">O0235_13060</name>
</gene>
<feature type="region of interest" description="Disordered" evidence="1">
    <location>
        <begin position="164"/>
        <end position="218"/>
    </location>
</feature>
<feature type="region of interest" description="Disordered" evidence="1">
    <location>
        <begin position="300"/>
        <end position="324"/>
    </location>
</feature>
<evidence type="ECO:0000313" key="2">
    <source>
        <dbReference type="EMBL" id="WBL35693.1"/>
    </source>
</evidence>
<feature type="region of interest" description="Disordered" evidence="1">
    <location>
        <begin position="413"/>
        <end position="474"/>
    </location>
</feature>
<keyword evidence="3" id="KW-1185">Reference proteome</keyword>
<evidence type="ECO:0000256" key="1">
    <source>
        <dbReference type="SAM" id="MobiDB-lite"/>
    </source>
</evidence>
<evidence type="ECO:0000313" key="3">
    <source>
        <dbReference type="Proteomes" id="UP001212803"/>
    </source>
</evidence>
<proteinExistence type="predicted"/>
<dbReference type="EMBL" id="CP115149">
    <property type="protein sequence ID" value="WBL35693.1"/>
    <property type="molecule type" value="Genomic_DNA"/>
</dbReference>
<feature type="compositionally biased region" description="Polar residues" evidence="1">
    <location>
        <begin position="175"/>
        <end position="197"/>
    </location>
</feature>
<feature type="compositionally biased region" description="Basic and acidic residues" evidence="1">
    <location>
        <begin position="164"/>
        <end position="173"/>
    </location>
</feature>
<dbReference type="Proteomes" id="UP001212803">
    <property type="component" value="Chromosome"/>
</dbReference>
<feature type="region of interest" description="Disordered" evidence="1">
    <location>
        <begin position="1"/>
        <end position="43"/>
    </location>
</feature>
<reference evidence="2 3" key="1">
    <citation type="journal article" date="2023" name="ISME J.">
        <title>Thermophilic Dehalococcoidia with unusual traits shed light on an unexpected past.</title>
        <authorList>
            <person name="Palmer M."/>
            <person name="Covington J.K."/>
            <person name="Zhou E.M."/>
            <person name="Thomas S.C."/>
            <person name="Habib N."/>
            <person name="Seymour C.O."/>
            <person name="Lai D."/>
            <person name="Johnston J."/>
            <person name="Hashimi A."/>
            <person name="Jiao J.Y."/>
            <person name="Muok A.R."/>
            <person name="Liu L."/>
            <person name="Xian W.D."/>
            <person name="Zhi X.Y."/>
            <person name="Li M.M."/>
            <person name="Silva L.P."/>
            <person name="Bowen B.P."/>
            <person name="Louie K."/>
            <person name="Briegel A."/>
            <person name="Pett-Ridge J."/>
            <person name="Weber P.K."/>
            <person name="Tocheva E.I."/>
            <person name="Woyke T."/>
            <person name="Northen T.R."/>
            <person name="Mayali X."/>
            <person name="Li W.J."/>
            <person name="Hedlund B.P."/>
        </authorList>
    </citation>
    <scope>NUCLEOTIDE SEQUENCE [LARGE SCALE GENOMIC DNA]</scope>
    <source>
        <strain evidence="2 3">YIM 72310</strain>
    </source>
</reference>